<dbReference type="InterPro" id="IPR022310">
    <property type="entry name" value="NAD/GMP_synthase"/>
</dbReference>
<organism evidence="2 3">
    <name type="scientific">Aliarcobacter butzleri (strain RM4018)</name>
    <name type="common">Arcobacter butzleri</name>
    <dbReference type="NCBI Taxonomy" id="367737"/>
    <lineage>
        <taxon>Bacteria</taxon>
        <taxon>Pseudomonadati</taxon>
        <taxon>Campylobacterota</taxon>
        <taxon>Epsilonproteobacteria</taxon>
        <taxon>Campylobacterales</taxon>
        <taxon>Arcobacteraceae</taxon>
        <taxon>Aliarcobacter</taxon>
    </lineage>
</organism>
<dbReference type="RefSeq" id="WP_012012451.1">
    <property type="nucleotide sequence ID" value="NC_009850.1"/>
</dbReference>
<dbReference type="EMBL" id="CP000361">
    <property type="protein sequence ID" value="ABV66948.1"/>
    <property type="molecule type" value="Genomic_DNA"/>
</dbReference>
<accession>A8ESM4</accession>
<dbReference type="SUPFAM" id="SSF52402">
    <property type="entry name" value="Adenine nucleotide alpha hydrolases-like"/>
    <property type="match status" value="1"/>
</dbReference>
<dbReference type="HOGENOM" id="CLU_056004_0_0_7"/>
<dbReference type="eggNOG" id="COG0037">
    <property type="taxonomic scope" value="Bacteria"/>
</dbReference>
<dbReference type="Proteomes" id="UP000001136">
    <property type="component" value="Chromosome"/>
</dbReference>
<evidence type="ECO:0000313" key="2">
    <source>
        <dbReference type="EMBL" id="ABV66948.1"/>
    </source>
</evidence>
<dbReference type="Gene3D" id="3.40.50.620">
    <property type="entry name" value="HUPs"/>
    <property type="match status" value="1"/>
</dbReference>
<dbReference type="InterPro" id="IPR014729">
    <property type="entry name" value="Rossmann-like_a/b/a_fold"/>
</dbReference>
<feature type="domain" description="NAD/GMP synthase" evidence="1">
    <location>
        <begin position="56"/>
        <end position="130"/>
    </location>
</feature>
<dbReference type="AlphaFoldDB" id="A8ESM4"/>
<evidence type="ECO:0000313" key="3">
    <source>
        <dbReference type="Proteomes" id="UP000001136"/>
    </source>
</evidence>
<sequence>MNNNITCNIEQCTKCILDTTVEDICFDQNGVCNYCREYDSVIKTIPYREEAKEVLNQIVKQIKQDGKNKNYDCILGLSGGVDSTYLAYLVVELGLRPLVVHIDTGWNSEIAVQNIENVVNILNLDLHTHVIDWEEMKDLQLAFFKASVPDCDIPQDHVFPALLNKIAKENKIKHIVSGHNIVTEYILPRNWSYDSNDLTHILDIHKRFGKIPLKKYPRYSLFDRMFTYRWIFPVKSHRFLYYVPYNKEEIKKFIQEKLGWRDYGGKHFESRFTKFFQSYYLPTKFGFDKRKAHLSNLIVSNQLTKDSALEELSKKLYDVKELENDKEYICKKLDITLEEWNKIMNLPLKKHQEYKSDYNKLWYKIYQKIRGILKK</sequence>
<evidence type="ECO:0000259" key="1">
    <source>
        <dbReference type="Pfam" id="PF02540"/>
    </source>
</evidence>
<protein>
    <submittedName>
        <fullName evidence="2">Putative LPS biosynthesis protein WbpG</fullName>
    </submittedName>
</protein>
<dbReference type="NCBIfam" id="TIGR03573">
    <property type="entry name" value="WbuX"/>
    <property type="match status" value="1"/>
</dbReference>
<proteinExistence type="predicted"/>
<gene>
    <name evidence="2" type="primary">wbpG2</name>
    <name evidence="2" type="ordered locus">Abu_0683</name>
</gene>
<dbReference type="GO" id="GO:0006163">
    <property type="term" value="P:purine nucleotide metabolic process"/>
    <property type="evidence" value="ECO:0007669"/>
    <property type="project" value="UniProtKB-ARBA"/>
</dbReference>
<keyword evidence="3" id="KW-1185">Reference proteome</keyword>
<dbReference type="Pfam" id="PF02540">
    <property type="entry name" value="NAD_synthase"/>
    <property type="match status" value="1"/>
</dbReference>
<dbReference type="InterPro" id="IPR020022">
    <property type="entry name" value="N-acetyl_sugar_amidoTrfase"/>
</dbReference>
<dbReference type="GeneID" id="24303750"/>
<dbReference type="KEGG" id="abu:Abu_0683"/>
<reference evidence="2 3" key="1">
    <citation type="journal article" date="2007" name="PLoS ONE">
        <title>The complete genome sequence and analysis of the Epsilonproteobacterium Arcobacter butzleri.</title>
        <authorList>
            <person name="Miller W.G."/>
            <person name="Parker C.T."/>
            <person name="Rubenfield M."/>
            <person name="Mendz G.L."/>
            <person name="Woesten M.M.S.M."/>
            <person name="Ussery D.W."/>
            <person name="Stolz J.F."/>
            <person name="Binnewies T.T."/>
            <person name="Hallin P.F."/>
            <person name="Wang G."/>
            <person name="Malek J.A."/>
            <person name="Rogosin A."/>
            <person name="Stanker L.H."/>
            <person name="Mandrell R.E."/>
        </authorList>
    </citation>
    <scope>NUCLEOTIDE SEQUENCE [LARGE SCALE GENOMIC DNA]</scope>
    <source>
        <strain evidence="2 3">RM4018</strain>
    </source>
</reference>
<dbReference type="STRING" id="367737.Abu_0683"/>
<name>A8ESM4_ALIB4</name>